<dbReference type="Gene3D" id="3.10.20.410">
    <property type="match status" value="1"/>
</dbReference>
<dbReference type="InterPro" id="IPR000015">
    <property type="entry name" value="Fimb_usher"/>
</dbReference>
<evidence type="ECO:0000259" key="9">
    <source>
        <dbReference type="Pfam" id="PF13953"/>
    </source>
</evidence>
<proteinExistence type="inferred from homology"/>
<dbReference type="EMBL" id="JACBKA010000013">
    <property type="protein sequence ID" value="NYA27534.1"/>
    <property type="molecule type" value="Genomic_DNA"/>
</dbReference>
<accession>A0A852PMH6</accession>
<evidence type="ECO:0000256" key="2">
    <source>
        <dbReference type="ARBA" id="ARBA00008064"/>
    </source>
</evidence>
<feature type="domain" description="PapC N-terminal" evidence="10">
    <location>
        <begin position="47"/>
        <end position="192"/>
    </location>
</feature>
<evidence type="ECO:0000256" key="7">
    <source>
        <dbReference type="ARBA" id="ARBA00023136"/>
    </source>
</evidence>
<reference evidence="11 12" key="1">
    <citation type="submission" date="2020-07" db="EMBL/GenBank/DDBJ databases">
        <title>Genus Haemophilus, Bergeys manual.</title>
        <authorList>
            <person name="Noerskov-Lauritsen N."/>
        </authorList>
    </citation>
    <scope>NUCLEOTIDE SEQUENCE [LARGE SCALE GENOMIC DNA]</scope>
    <source>
        <strain evidence="11 12">CCUG30047</strain>
    </source>
</reference>
<dbReference type="AlphaFoldDB" id="A0A852PMH6"/>
<keyword evidence="4" id="KW-1134">Transmembrane beta strand</keyword>
<evidence type="ECO:0000256" key="5">
    <source>
        <dbReference type="ARBA" id="ARBA00022692"/>
    </source>
</evidence>
<keyword evidence="5" id="KW-0812">Transmembrane</keyword>
<feature type="domain" description="PapC-like C-terminal" evidence="9">
    <location>
        <begin position="780"/>
        <end position="844"/>
    </location>
</feature>
<keyword evidence="7" id="KW-0472">Membrane</keyword>
<dbReference type="SUPFAM" id="SSF141729">
    <property type="entry name" value="FimD N-terminal domain-like"/>
    <property type="match status" value="1"/>
</dbReference>
<keyword evidence="3" id="KW-0813">Transport</keyword>
<dbReference type="InterPro" id="IPR025949">
    <property type="entry name" value="PapC-like_C"/>
</dbReference>
<dbReference type="Gene3D" id="2.60.40.2610">
    <property type="entry name" value="Outer membrane usher protein FimD, plug domain"/>
    <property type="match status" value="1"/>
</dbReference>
<evidence type="ECO:0000259" key="10">
    <source>
        <dbReference type="Pfam" id="PF13954"/>
    </source>
</evidence>
<dbReference type="InterPro" id="IPR043142">
    <property type="entry name" value="PapC-like_C_sf"/>
</dbReference>
<keyword evidence="8" id="KW-0998">Cell outer membrane</keyword>
<sequence>MREFSFNPHLSLIGFLIGLAFFPLYTKAENVPNTPKESLNVEDEDVEFSAGFLNMGGNGSNIDVARFQQKNSVLPGEYPAAVWVNGKEKGEMTLRFRDNENADMPFAQLCFTPELEALLDLESAAIKRSPSEKECVFIQEAIPDGKAVFNTGQQRLEFTIAQALTINRPRDYIAPSRWQTGDVAAFADYNINHSRYANQGSQSSQMFLNLRTGVNLGNWAFRHSGSKSWSQSEGQSYNTPYQTYETYVQRDFAPIRGLVTLGDFYTSGQVVEGFALRGIDISSDDRMLSPSQLGFAPRVQGIANSNAVVSIYQNGNIIYQTNVTPGPFVIDDLYSSGYNGDLTVEIKEADGKVRSFIVPFSNVAPLIRMGQFRYQVAAGRYRSGEEIYPDNVAQSMLQYGLYNNITINTGVTYSKNYLSGALGLGLNTPIGAFSVDSTWTRSTFLPHSLVDENGAMNTQPSVRKGYSLHGNYSINFNRTRTNITLAAYRYSSRDFYSLSDVINANHFIGKSFFSVLSPRPKNQYQLSIIQDFDKWGSLYLVGATRNYWNKSGSYHQYQLSYANRFKWLSYQIGFSQTIDRQSGQRDNQIYLSMSVPLGHNHSLSSNYARNSAGNSSSQIGINGSFGKNSQWSYGVYGNSGQEGYRNMSANMSYRNSYFDFDASASRDNRGSRQMSSNLSGVVVAHRHGLTFGESVGDSFAVVHADGAAGAEVNSGQGQMLDWFGNAIVPYTQPYRINEIGIDPQNLPLNIEFDGTEKKIIPRANSIHVIDFETKRNRLVLFNLTRTNGELLPMASEAYDEQGQFVGYVVQNGVLFAGGLQQPKGTIKVSWGNGEENQCHFDYSVNLDNATQMQQYEKVCQ</sequence>
<dbReference type="InterPro" id="IPR042186">
    <property type="entry name" value="FimD_plug_dom"/>
</dbReference>
<evidence type="ECO:0000313" key="11">
    <source>
        <dbReference type="EMBL" id="NYA27534.1"/>
    </source>
</evidence>
<evidence type="ECO:0000313" key="12">
    <source>
        <dbReference type="Proteomes" id="UP000590599"/>
    </source>
</evidence>
<comment type="similarity">
    <text evidence="2">Belongs to the fimbrial export usher family.</text>
</comment>
<dbReference type="Gene3D" id="2.60.40.2070">
    <property type="match status" value="1"/>
</dbReference>
<dbReference type="GO" id="GO:0015473">
    <property type="term" value="F:fimbrial usher porin activity"/>
    <property type="evidence" value="ECO:0007669"/>
    <property type="project" value="InterPro"/>
</dbReference>
<protein>
    <submittedName>
        <fullName evidence="11">Fimbrial biogenesis outer membrane usher protein</fullName>
    </submittedName>
</protein>
<evidence type="ECO:0000256" key="8">
    <source>
        <dbReference type="ARBA" id="ARBA00023237"/>
    </source>
</evidence>
<evidence type="ECO:0000256" key="4">
    <source>
        <dbReference type="ARBA" id="ARBA00022452"/>
    </source>
</evidence>
<dbReference type="PANTHER" id="PTHR30451">
    <property type="entry name" value="OUTER MEMBRANE USHER PROTEIN"/>
    <property type="match status" value="1"/>
</dbReference>
<dbReference type="Pfam" id="PF00577">
    <property type="entry name" value="Usher"/>
    <property type="match status" value="1"/>
</dbReference>
<dbReference type="InterPro" id="IPR025885">
    <property type="entry name" value="PapC_N"/>
</dbReference>
<dbReference type="Pfam" id="PF13953">
    <property type="entry name" value="PapC_C"/>
    <property type="match status" value="1"/>
</dbReference>
<organism evidence="11 12">
    <name type="scientific">Haemophilus haemolyticus</name>
    <dbReference type="NCBI Taxonomy" id="726"/>
    <lineage>
        <taxon>Bacteria</taxon>
        <taxon>Pseudomonadati</taxon>
        <taxon>Pseudomonadota</taxon>
        <taxon>Gammaproteobacteria</taxon>
        <taxon>Pasteurellales</taxon>
        <taxon>Pasteurellaceae</taxon>
        <taxon>Haemophilus</taxon>
    </lineage>
</organism>
<evidence type="ECO:0000256" key="1">
    <source>
        <dbReference type="ARBA" id="ARBA00004571"/>
    </source>
</evidence>
<comment type="subcellular location">
    <subcellularLocation>
        <location evidence="1">Cell outer membrane</location>
        <topology evidence="1">Multi-pass membrane protein</topology>
    </subcellularLocation>
</comment>
<dbReference type="RefSeq" id="WP_179227757.1">
    <property type="nucleotide sequence ID" value="NZ_JACBKA010000013.1"/>
</dbReference>
<dbReference type="Proteomes" id="UP000590599">
    <property type="component" value="Unassembled WGS sequence"/>
</dbReference>
<dbReference type="Pfam" id="PF13954">
    <property type="entry name" value="PapC_N"/>
    <property type="match status" value="1"/>
</dbReference>
<comment type="caution">
    <text evidence="11">The sequence shown here is derived from an EMBL/GenBank/DDBJ whole genome shotgun (WGS) entry which is preliminary data.</text>
</comment>
<dbReference type="InterPro" id="IPR037224">
    <property type="entry name" value="PapC_N_sf"/>
</dbReference>
<dbReference type="PANTHER" id="PTHR30451:SF5">
    <property type="entry name" value="SLR0019 PROTEIN"/>
    <property type="match status" value="1"/>
</dbReference>
<gene>
    <name evidence="11" type="ORF">HZI69_06770</name>
</gene>
<evidence type="ECO:0000256" key="3">
    <source>
        <dbReference type="ARBA" id="ARBA00022448"/>
    </source>
</evidence>
<dbReference type="Gene3D" id="2.60.40.3110">
    <property type="match status" value="1"/>
</dbReference>
<name>A0A852PMH6_HAEHA</name>
<dbReference type="GO" id="GO:0009279">
    <property type="term" value="C:cell outer membrane"/>
    <property type="evidence" value="ECO:0007669"/>
    <property type="project" value="UniProtKB-SubCell"/>
</dbReference>
<dbReference type="GO" id="GO:0009297">
    <property type="term" value="P:pilus assembly"/>
    <property type="evidence" value="ECO:0007669"/>
    <property type="project" value="InterPro"/>
</dbReference>
<keyword evidence="6" id="KW-0732">Signal</keyword>
<evidence type="ECO:0000256" key="6">
    <source>
        <dbReference type="ARBA" id="ARBA00022729"/>
    </source>
</evidence>